<comment type="subunit">
    <text evidence="11">Interacts with ATG8.</text>
</comment>
<feature type="domain" description="Peptidase C54 catalytic" evidence="15">
    <location>
        <begin position="154"/>
        <end position="433"/>
    </location>
</feature>
<evidence type="ECO:0000256" key="13">
    <source>
        <dbReference type="RuleBase" id="RU363115"/>
    </source>
</evidence>
<keyword evidence="7" id="KW-0788">Thiol protease</keyword>
<evidence type="ECO:0000256" key="2">
    <source>
        <dbReference type="ARBA" id="ARBA00010958"/>
    </source>
</evidence>
<comment type="subcellular location">
    <subcellularLocation>
        <location evidence="1 13">Cytoplasm</location>
    </subcellularLocation>
</comment>
<evidence type="ECO:0000256" key="1">
    <source>
        <dbReference type="ARBA" id="ARBA00004496"/>
    </source>
</evidence>
<gene>
    <name evidence="16" type="ORF">Cgig2_002973</name>
</gene>
<organism evidence="16 17">
    <name type="scientific">Carnegiea gigantea</name>
    <dbReference type="NCBI Taxonomy" id="171969"/>
    <lineage>
        <taxon>Eukaryota</taxon>
        <taxon>Viridiplantae</taxon>
        <taxon>Streptophyta</taxon>
        <taxon>Embryophyta</taxon>
        <taxon>Tracheophyta</taxon>
        <taxon>Spermatophyta</taxon>
        <taxon>Magnoliopsida</taxon>
        <taxon>eudicotyledons</taxon>
        <taxon>Gunneridae</taxon>
        <taxon>Pentapetalae</taxon>
        <taxon>Caryophyllales</taxon>
        <taxon>Cactineae</taxon>
        <taxon>Cactaceae</taxon>
        <taxon>Cactoideae</taxon>
        <taxon>Echinocereeae</taxon>
        <taxon>Carnegiea</taxon>
    </lineage>
</organism>
<dbReference type="GO" id="GO:0000423">
    <property type="term" value="P:mitophagy"/>
    <property type="evidence" value="ECO:0007669"/>
    <property type="project" value="TreeGrafter"/>
</dbReference>
<evidence type="ECO:0000256" key="5">
    <source>
        <dbReference type="ARBA" id="ARBA00022670"/>
    </source>
</evidence>
<name>A0A9Q1QCV6_9CARY</name>
<evidence type="ECO:0000256" key="9">
    <source>
        <dbReference type="ARBA" id="ARBA00023006"/>
    </source>
</evidence>
<dbReference type="GO" id="GO:0005737">
    <property type="term" value="C:cytoplasm"/>
    <property type="evidence" value="ECO:0007669"/>
    <property type="project" value="UniProtKB-SubCell"/>
</dbReference>
<evidence type="ECO:0000256" key="14">
    <source>
        <dbReference type="SAM" id="MobiDB-lite"/>
    </source>
</evidence>
<sequence length="442" mass="47822">MKNLSERAGTEKSSGTSSSSNSPKVKRCSSNNSNPKSSSSSSTKASSLLSGIFVSAFSIFEGRGEEPLHLHSDSRTPRQKKGVGSKSGSGGNGLVAAVKRVMASGSMRRIKEHMLGFNKCSLITSNSDIWLLGVCYKLDYSTGADPVASSGFAAFVEDFSSRILMTYRKAFDPIGDSKYTSDVNWGCMLRSSQMLVAQALLVHNFGRSWRISGNKVGVDIMQQLDQGYIEILHEFGDSEESAFSIHKLMEAGKGYGLAAGSWMGPYAMCRAWETLAHGDKEANKSLPMAVYIVSGDEDGERGGAPVVCVEDVSSRCQEYSGGQATWTAVLLLVPLVLGLDRVNPRYVPLLRATFTFPQSLGILGGKPGVSTYIVGVQDEKAFYLDPHEVQPVVNIKKDDLEADTSTYHCSVVRHIPLESIDPSLAIGFYCRDKGRDMISEAI</sequence>
<dbReference type="InterPro" id="IPR046792">
    <property type="entry name" value="Peptidase_C54_cat"/>
</dbReference>
<evidence type="ECO:0000256" key="8">
    <source>
        <dbReference type="ARBA" id="ARBA00022927"/>
    </source>
</evidence>
<dbReference type="GO" id="GO:0004197">
    <property type="term" value="F:cysteine-type endopeptidase activity"/>
    <property type="evidence" value="ECO:0007669"/>
    <property type="project" value="TreeGrafter"/>
</dbReference>
<evidence type="ECO:0000256" key="12">
    <source>
        <dbReference type="ARBA" id="ARBA00045891"/>
    </source>
</evidence>
<keyword evidence="5 13" id="KW-0645">Protease</keyword>
<reference evidence="16" key="1">
    <citation type="submission" date="2022-04" db="EMBL/GenBank/DDBJ databases">
        <title>Carnegiea gigantea Genome sequencing and assembly v2.</title>
        <authorList>
            <person name="Copetti D."/>
            <person name="Sanderson M.J."/>
            <person name="Burquez A."/>
            <person name="Wojciechowski M.F."/>
        </authorList>
    </citation>
    <scope>NUCLEOTIDE SEQUENCE</scope>
    <source>
        <strain evidence="16">SGP5-SGP5p</strain>
        <tissue evidence="16">Aerial part</tissue>
    </source>
</reference>
<dbReference type="GO" id="GO:0016485">
    <property type="term" value="P:protein processing"/>
    <property type="evidence" value="ECO:0007669"/>
    <property type="project" value="TreeGrafter"/>
</dbReference>
<dbReference type="EC" id="3.4.22.-" evidence="13"/>
<dbReference type="InterPro" id="IPR005078">
    <property type="entry name" value="Peptidase_C54"/>
</dbReference>
<dbReference type="GO" id="GO:0015031">
    <property type="term" value="P:protein transport"/>
    <property type="evidence" value="ECO:0007669"/>
    <property type="project" value="UniProtKB-KW"/>
</dbReference>
<feature type="compositionally biased region" description="Basic and acidic residues" evidence="14">
    <location>
        <begin position="1"/>
        <end position="10"/>
    </location>
</feature>
<evidence type="ECO:0000313" key="17">
    <source>
        <dbReference type="Proteomes" id="UP001153076"/>
    </source>
</evidence>
<evidence type="ECO:0000313" key="16">
    <source>
        <dbReference type="EMBL" id="KAJ8437472.1"/>
    </source>
</evidence>
<keyword evidence="6 13" id="KW-0378">Hydrolase</keyword>
<comment type="caution">
    <text evidence="16">The sequence shown here is derived from an EMBL/GenBank/DDBJ whole genome shotgun (WGS) entry which is preliminary data.</text>
</comment>
<dbReference type="PANTHER" id="PTHR22624:SF49">
    <property type="entry name" value="CYSTEINE PROTEASE"/>
    <property type="match status" value="1"/>
</dbReference>
<dbReference type="InterPro" id="IPR038765">
    <property type="entry name" value="Papain-like_cys_pep_sf"/>
</dbReference>
<feature type="region of interest" description="Disordered" evidence="14">
    <location>
        <begin position="68"/>
        <end position="92"/>
    </location>
</feature>
<evidence type="ECO:0000256" key="7">
    <source>
        <dbReference type="ARBA" id="ARBA00022807"/>
    </source>
</evidence>
<dbReference type="AlphaFoldDB" id="A0A9Q1QCV6"/>
<comment type="similarity">
    <text evidence="2 13">Belongs to the peptidase C54 family.</text>
</comment>
<dbReference type="Proteomes" id="UP001153076">
    <property type="component" value="Unassembled WGS sequence"/>
</dbReference>
<keyword evidence="3" id="KW-0813">Transport</keyword>
<proteinExistence type="inferred from homology"/>
<keyword evidence="9 13" id="KW-0072">Autophagy</keyword>
<accession>A0A9Q1QCV6</accession>
<evidence type="ECO:0000256" key="10">
    <source>
        <dbReference type="ARBA" id="ARBA00029362"/>
    </source>
</evidence>
<keyword evidence="17" id="KW-1185">Reference proteome</keyword>
<dbReference type="GO" id="GO:0035973">
    <property type="term" value="P:aggrephagy"/>
    <property type="evidence" value="ECO:0007669"/>
    <property type="project" value="TreeGrafter"/>
</dbReference>
<dbReference type="GO" id="GO:0019786">
    <property type="term" value="F:protein-phosphatidylethanolamide deconjugating activity"/>
    <property type="evidence" value="ECO:0007669"/>
    <property type="project" value="InterPro"/>
</dbReference>
<evidence type="ECO:0000256" key="11">
    <source>
        <dbReference type="ARBA" id="ARBA00038724"/>
    </source>
</evidence>
<feature type="compositionally biased region" description="Low complexity" evidence="14">
    <location>
        <begin position="12"/>
        <end position="44"/>
    </location>
</feature>
<keyword evidence="4 13" id="KW-0963">Cytoplasm</keyword>
<comment type="function">
    <text evidence="12">Cysteine protease that plays a key role in autophagy by mediating both proteolytic activation and delipidation of ATG8 family proteins. The protease activity is required for proteolytic activation of ATG8 family proteins: cleaves the C-terminal amino acid of ATG8 proteins to reveal a C-terminal glycine. Exposure of the glycine at the C-terminus is essential for ATG8 proteins conjugation to phosphatidylethanolamine (PE) and insertion to membranes, which is necessary for autophagy. In addition to the protease activity, also mediates delipidation of PE-conjugated ATG8 proteins.</text>
</comment>
<evidence type="ECO:0000259" key="15">
    <source>
        <dbReference type="Pfam" id="PF03416"/>
    </source>
</evidence>
<evidence type="ECO:0000256" key="3">
    <source>
        <dbReference type="ARBA" id="ARBA00022448"/>
    </source>
</evidence>
<dbReference type="GO" id="GO:0000045">
    <property type="term" value="P:autophagosome assembly"/>
    <property type="evidence" value="ECO:0007669"/>
    <property type="project" value="TreeGrafter"/>
</dbReference>
<dbReference type="Pfam" id="PF03416">
    <property type="entry name" value="Peptidase_C54"/>
    <property type="match status" value="1"/>
</dbReference>
<comment type="catalytic activity">
    <reaction evidence="10">
        <text>[protein]-C-terminal L-amino acid-glycyl-phosphatidylethanolamide + H2O = [protein]-C-terminal L-amino acid-glycine + a 1,2-diacyl-sn-glycero-3-phosphoethanolamine</text>
        <dbReference type="Rhea" id="RHEA:67548"/>
        <dbReference type="Rhea" id="RHEA-COMP:17323"/>
        <dbReference type="Rhea" id="RHEA-COMP:17324"/>
        <dbReference type="ChEBI" id="CHEBI:15377"/>
        <dbReference type="ChEBI" id="CHEBI:64612"/>
        <dbReference type="ChEBI" id="CHEBI:172940"/>
        <dbReference type="ChEBI" id="CHEBI:172941"/>
    </reaction>
    <physiologicalReaction direction="left-to-right" evidence="10">
        <dbReference type="Rhea" id="RHEA:67549"/>
    </physiologicalReaction>
</comment>
<keyword evidence="8 13" id="KW-0653">Protein transport</keyword>
<protein>
    <recommendedName>
        <fullName evidence="13">Cysteine protease</fullName>
        <ecNumber evidence="13">3.4.22.-</ecNumber>
    </recommendedName>
</protein>
<dbReference type="EMBL" id="JAKOGI010000298">
    <property type="protein sequence ID" value="KAJ8437472.1"/>
    <property type="molecule type" value="Genomic_DNA"/>
</dbReference>
<evidence type="ECO:0000256" key="4">
    <source>
        <dbReference type="ARBA" id="ARBA00022490"/>
    </source>
</evidence>
<dbReference type="SUPFAM" id="SSF54001">
    <property type="entry name" value="Cysteine proteinases"/>
    <property type="match status" value="1"/>
</dbReference>
<dbReference type="GO" id="GO:0034727">
    <property type="term" value="P:piecemeal microautophagy of the nucleus"/>
    <property type="evidence" value="ECO:0007669"/>
    <property type="project" value="TreeGrafter"/>
</dbReference>
<dbReference type="OrthoDB" id="2960936at2759"/>
<evidence type="ECO:0000256" key="6">
    <source>
        <dbReference type="ARBA" id="ARBA00022801"/>
    </source>
</evidence>
<dbReference type="PANTHER" id="PTHR22624">
    <property type="entry name" value="CYSTEINE PROTEASE ATG4"/>
    <property type="match status" value="1"/>
</dbReference>
<feature type="region of interest" description="Disordered" evidence="14">
    <location>
        <begin position="1"/>
        <end position="44"/>
    </location>
</feature>